<feature type="compositionally biased region" description="Basic and acidic residues" evidence="1">
    <location>
        <begin position="51"/>
        <end position="61"/>
    </location>
</feature>
<keyword evidence="2" id="KW-0812">Transmembrane</keyword>
<feature type="compositionally biased region" description="Basic and acidic residues" evidence="1">
    <location>
        <begin position="9"/>
        <end position="23"/>
    </location>
</feature>
<feature type="domain" description="DUF6535" evidence="3">
    <location>
        <begin position="101"/>
        <end position="279"/>
    </location>
</feature>
<evidence type="ECO:0000256" key="1">
    <source>
        <dbReference type="SAM" id="MobiDB-lite"/>
    </source>
</evidence>
<gene>
    <name evidence="4" type="ORF">D9758_004340</name>
</gene>
<evidence type="ECO:0000313" key="4">
    <source>
        <dbReference type="EMBL" id="KAF5367933.1"/>
    </source>
</evidence>
<keyword evidence="2" id="KW-1133">Transmembrane helix</keyword>
<comment type="caution">
    <text evidence="4">The sequence shown here is derived from an EMBL/GenBank/DDBJ whole genome shotgun (WGS) entry which is preliminary data.</text>
</comment>
<accession>A0A8H5GN10</accession>
<evidence type="ECO:0000256" key="2">
    <source>
        <dbReference type="SAM" id="Phobius"/>
    </source>
</evidence>
<dbReference type="AlphaFoldDB" id="A0A8H5GN10"/>
<evidence type="ECO:0000313" key="5">
    <source>
        <dbReference type="Proteomes" id="UP000559256"/>
    </source>
</evidence>
<organism evidence="4 5">
    <name type="scientific">Tetrapyrgos nigripes</name>
    <dbReference type="NCBI Taxonomy" id="182062"/>
    <lineage>
        <taxon>Eukaryota</taxon>
        <taxon>Fungi</taxon>
        <taxon>Dikarya</taxon>
        <taxon>Basidiomycota</taxon>
        <taxon>Agaricomycotina</taxon>
        <taxon>Agaricomycetes</taxon>
        <taxon>Agaricomycetidae</taxon>
        <taxon>Agaricales</taxon>
        <taxon>Marasmiineae</taxon>
        <taxon>Marasmiaceae</taxon>
        <taxon>Tetrapyrgos</taxon>
    </lineage>
</organism>
<dbReference type="Proteomes" id="UP000559256">
    <property type="component" value="Unassembled WGS sequence"/>
</dbReference>
<evidence type="ECO:0000259" key="3">
    <source>
        <dbReference type="Pfam" id="PF20153"/>
    </source>
</evidence>
<sequence length="756" mass="85988">MTYPWSSGLEHHFEGDYRERPDSSQEMNAKLETNSAVGDLSSSMDTTPISDSEKAEGHERYAGSLPPRKSTEAKYDHPEKPKIWQAGEPYRFAPKKTGEPWEELIKEVKKYDKEEVEGWREDIDTLLVFAGLFSAAVTAFTVESYQWLQQDPTETNTQLLYQISLQLANLSQSSSILPNNPSQEPFTPTSSSIRINILWFLSLILALSSALLSILCKQWLREYCRDTHTKTQMQALVLRQLRYTSFQKWHVRTFITCLPLLLELALLLFFAGILELLWSLHHTVAILASTVVGCTVVFFFTTAMLPTYSFFKMVPSSPIGLPRTVSSIADPSNNVNVNLETSESDLKPQLTTFCPYKSPLAWLFFRLFHLLHSRLFPSSESSWGERFSKITNWSRGDLEIIKDSPYHNTAWGYYHLPDQRHLQLLDLGLKWTVDAFGDSARMAGHIFHCLSGLEATLPSDSYLRSLGVIFADAPKAATVSNLTVAGRGSGALEDVPSGTIFRFLDHRYEEGNNVFLGELTLRALNEASTKTPECLYQYLQTGFFYITLLFEHALSRRSESPELLHEVIYQVESSINKSISSHMRSRSSNNINFLVLRLCERMAFYKDPLMDEAVLFILDFMLGELEHEIHIRPLLWIRTDLLDVICNFVFLQGGFSTMTIPSHAQLGSTTPVVTAKAQSVFAKLKNLLVKDSLRWETVSVNPNSEIGSANDDDRNSLREWEEFWEEYLRTDYILPYLERGSSVLNLRPAGRDPPAL</sequence>
<dbReference type="OrthoDB" id="3185525at2759"/>
<dbReference type="InterPro" id="IPR045338">
    <property type="entry name" value="DUF6535"/>
</dbReference>
<keyword evidence="2" id="KW-0472">Membrane</keyword>
<dbReference type="Pfam" id="PF20153">
    <property type="entry name" value="DUF6535"/>
    <property type="match status" value="1"/>
</dbReference>
<name>A0A8H5GN10_9AGAR</name>
<protein>
    <recommendedName>
        <fullName evidence="3">DUF6535 domain-containing protein</fullName>
    </recommendedName>
</protein>
<feature type="transmembrane region" description="Helical" evidence="2">
    <location>
        <begin position="249"/>
        <end position="278"/>
    </location>
</feature>
<proteinExistence type="predicted"/>
<dbReference type="EMBL" id="JAACJM010000017">
    <property type="protein sequence ID" value="KAF5367933.1"/>
    <property type="molecule type" value="Genomic_DNA"/>
</dbReference>
<feature type="compositionally biased region" description="Polar residues" evidence="1">
    <location>
        <begin position="24"/>
        <end position="50"/>
    </location>
</feature>
<feature type="transmembrane region" description="Helical" evidence="2">
    <location>
        <begin position="197"/>
        <end position="216"/>
    </location>
</feature>
<reference evidence="4 5" key="1">
    <citation type="journal article" date="2020" name="ISME J.">
        <title>Uncovering the hidden diversity of litter-decomposition mechanisms in mushroom-forming fungi.</title>
        <authorList>
            <person name="Floudas D."/>
            <person name="Bentzer J."/>
            <person name="Ahren D."/>
            <person name="Johansson T."/>
            <person name="Persson P."/>
            <person name="Tunlid A."/>
        </authorList>
    </citation>
    <scope>NUCLEOTIDE SEQUENCE [LARGE SCALE GENOMIC DNA]</scope>
    <source>
        <strain evidence="4 5">CBS 291.85</strain>
    </source>
</reference>
<keyword evidence="5" id="KW-1185">Reference proteome</keyword>
<feature type="region of interest" description="Disordered" evidence="1">
    <location>
        <begin position="1"/>
        <end position="77"/>
    </location>
</feature>
<feature type="transmembrane region" description="Helical" evidence="2">
    <location>
        <begin position="284"/>
        <end position="305"/>
    </location>
</feature>